<dbReference type="CDD" id="cd01310">
    <property type="entry name" value="TatD_DNAse"/>
    <property type="match status" value="1"/>
</dbReference>
<feature type="binding site" evidence="2">
    <location>
        <position position="13"/>
    </location>
    <ligand>
        <name>a divalent metal cation</name>
        <dbReference type="ChEBI" id="CHEBI:60240"/>
        <label>1</label>
    </ligand>
</feature>
<dbReference type="Pfam" id="PF01026">
    <property type="entry name" value="TatD_DNase"/>
    <property type="match status" value="1"/>
</dbReference>
<organism evidence="3 4">
    <name type="scientific">Candidatus Nomurabacteria bacterium RIFCSPLOWO2_01_FULL_40_15</name>
    <dbReference type="NCBI Taxonomy" id="1801772"/>
    <lineage>
        <taxon>Bacteria</taxon>
        <taxon>Candidatus Nomuraibacteriota</taxon>
    </lineage>
</organism>
<feature type="binding site" evidence="2">
    <location>
        <position position="243"/>
    </location>
    <ligand>
        <name>a divalent metal cation</name>
        <dbReference type="ChEBI" id="CHEBI:60240"/>
        <label>1</label>
    </ligand>
</feature>
<gene>
    <name evidence="3" type="ORF">A2911_01975</name>
</gene>
<reference evidence="3 4" key="1">
    <citation type="journal article" date="2016" name="Nat. Commun.">
        <title>Thousands of microbial genomes shed light on interconnected biogeochemical processes in an aquifer system.</title>
        <authorList>
            <person name="Anantharaman K."/>
            <person name="Brown C.T."/>
            <person name="Hug L.A."/>
            <person name="Sharon I."/>
            <person name="Castelle C.J."/>
            <person name="Probst A.J."/>
            <person name="Thomas B.C."/>
            <person name="Singh A."/>
            <person name="Wilkins M.J."/>
            <person name="Karaoz U."/>
            <person name="Brodie E.L."/>
            <person name="Williams K.H."/>
            <person name="Hubbard S.S."/>
            <person name="Banfield J.F."/>
        </authorList>
    </citation>
    <scope>NUCLEOTIDE SEQUENCE [LARGE SCALE GENOMIC DNA]</scope>
</reference>
<feature type="binding site" evidence="2">
    <location>
        <position position="11"/>
    </location>
    <ligand>
        <name>a divalent metal cation</name>
        <dbReference type="ChEBI" id="CHEBI:60240"/>
        <label>1</label>
    </ligand>
</feature>
<dbReference type="PANTHER" id="PTHR46124:SF2">
    <property type="entry name" value="D-AMINOACYL-TRNA DEACYLASE"/>
    <property type="match status" value="1"/>
</dbReference>
<feature type="binding site" evidence="2">
    <location>
        <position position="152"/>
    </location>
    <ligand>
        <name>a divalent metal cation</name>
        <dbReference type="ChEBI" id="CHEBI:60240"/>
        <label>2</label>
    </ligand>
</feature>
<name>A0A1F6X9Z1_9BACT</name>
<dbReference type="GO" id="GO:0046872">
    <property type="term" value="F:metal ion binding"/>
    <property type="evidence" value="ECO:0007669"/>
    <property type="project" value="UniProtKB-KW"/>
</dbReference>
<keyword evidence="2" id="KW-0479">Metal-binding</keyword>
<evidence type="ECO:0000256" key="1">
    <source>
        <dbReference type="ARBA" id="ARBA00022801"/>
    </source>
</evidence>
<dbReference type="InterPro" id="IPR032466">
    <property type="entry name" value="Metal_Hydrolase"/>
</dbReference>
<sequence>MPKEPKYIDIHSHVNFKAFDEDREEVIKRALDNDTWVINVGTQIDTSKKAIEMAHKHKEGVYAIIGLHPIHTGASFHDEKELGEEGEAFTSRGEVFDKDSYRELLKDPKVVAVGECGLDYYRMDEKSIEKQKIAFIDQIELANEFNKSLMLHIRNQPAPDKSRGLAGNPKDKTHNAYLDALEILKKHSRVKGDVHFFAGTSEEAKAYVDFGFTLSFTGVVTFTHDYDEVIKNIPLEMIMSETDAPYVTPTPYRGKRNEPLYVREVVKRIAEIKN</sequence>
<accession>A0A1F6X9Z1</accession>
<evidence type="ECO:0008006" key="5">
    <source>
        <dbReference type="Google" id="ProtNLM"/>
    </source>
</evidence>
<dbReference type="InterPro" id="IPR018228">
    <property type="entry name" value="DNase_TatD-rel_CS"/>
</dbReference>
<dbReference type="PANTHER" id="PTHR46124">
    <property type="entry name" value="D-AMINOACYL-TRNA DEACYLASE"/>
    <property type="match status" value="1"/>
</dbReference>
<dbReference type="InterPro" id="IPR001130">
    <property type="entry name" value="TatD-like"/>
</dbReference>
<dbReference type="SUPFAM" id="SSF51556">
    <property type="entry name" value="Metallo-dependent hydrolases"/>
    <property type="match status" value="1"/>
</dbReference>
<dbReference type="EMBL" id="MFUW01000007">
    <property type="protein sequence ID" value="OGI90788.1"/>
    <property type="molecule type" value="Genomic_DNA"/>
</dbReference>
<evidence type="ECO:0000313" key="3">
    <source>
        <dbReference type="EMBL" id="OGI90788.1"/>
    </source>
</evidence>
<dbReference type="Proteomes" id="UP000176814">
    <property type="component" value="Unassembled WGS sequence"/>
</dbReference>
<dbReference type="Gene3D" id="3.20.20.140">
    <property type="entry name" value="Metal-dependent hydrolases"/>
    <property type="match status" value="1"/>
</dbReference>
<evidence type="ECO:0000313" key="4">
    <source>
        <dbReference type="Proteomes" id="UP000176814"/>
    </source>
</evidence>
<dbReference type="GO" id="GO:0016788">
    <property type="term" value="F:hydrolase activity, acting on ester bonds"/>
    <property type="evidence" value="ECO:0007669"/>
    <property type="project" value="InterPro"/>
</dbReference>
<dbReference type="PIRSF" id="PIRSF005902">
    <property type="entry name" value="DNase_TatD"/>
    <property type="match status" value="1"/>
</dbReference>
<feature type="non-terminal residue" evidence="3">
    <location>
        <position position="274"/>
    </location>
</feature>
<keyword evidence="1" id="KW-0378">Hydrolase</keyword>
<proteinExistence type="predicted"/>
<evidence type="ECO:0000256" key="2">
    <source>
        <dbReference type="PIRSR" id="PIRSR005902-1"/>
    </source>
</evidence>
<dbReference type="AlphaFoldDB" id="A0A1F6X9Z1"/>
<feature type="binding site" evidence="2">
    <location>
        <position position="115"/>
    </location>
    <ligand>
        <name>a divalent metal cation</name>
        <dbReference type="ChEBI" id="CHEBI:60240"/>
        <label>1</label>
    </ligand>
</feature>
<comment type="caution">
    <text evidence="3">The sequence shown here is derived from an EMBL/GenBank/DDBJ whole genome shotgun (WGS) entry which is preliminary data.</text>
</comment>
<protein>
    <recommendedName>
        <fullName evidence="5">Hydrolase TatD</fullName>
    </recommendedName>
</protein>
<feature type="binding site" evidence="2">
    <location>
        <position position="195"/>
    </location>
    <ligand>
        <name>a divalent metal cation</name>
        <dbReference type="ChEBI" id="CHEBI:60240"/>
        <label>2</label>
    </ligand>
</feature>
<dbReference type="PROSITE" id="PS01091">
    <property type="entry name" value="TATD_3"/>
    <property type="match status" value="1"/>
</dbReference>